<keyword evidence="1" id="KW-0547">Nucleotide-binding</keyword>
<evidence type="ECO:0000259" key="6">
    <source>
        <dbReference type="PROSITE" id="PS51194"/>
    </source>
</evidence>
<dbReference type="GO" id="GO:0003677">
    <property type="term" value="F:DNA binding"/>
    <property type="evidence" value="ECO:0007669"/>
    <property type="project" value="InterPro"/>
</dbReference>
<evidence type="ECO:0000256" key="3">
    <source>
        <dbReference type="ARBA" id="ARBA00022806"/>
    </source>
</evidence>
<evidence type="ECO:0000313" key="7">
    <source>
        <dbReference type="EMBL" id="ACY13336.1"/>
    </source>
</evidence>
<dbReference type="RefSeq" id="WP_012825963.1">
    <property type="nucleotide sequence ID" value="NC_013440.1"/>
</dbReference>
<dbReference type="InterPro" id="IPR027417">
    <property type="entry name" value="P-loop_NTPase"/>
</dbReference>
<dbReference type="GO" id="GO:0005524">
    <property type="term" value="F:ATP binding"/>
    <property type="evidence" value="ECO:0007669"/>
    <property type="project" value="UniProtKB-KW"/>
</dbReference>
<organism evidence="7 8">
    <name type="scientific">Haliangium ochraceum (strain DSM 14365 / JCM 11303 / SMP-2)</name>
    <dbReference type="NCBI Taxonomy" id="502025"/>
    <lineage>
        <taxon>Bacteria</taxon>
        <taxon>Pseudomonadati</taxon>
        <taxon>Myxococcota</taxon>
        <taxon>Polyangia</taxon>
        <taxon>Haliangiales</taxon>
        <taxon>Kofleriaceae</taxon>
        <taxon>Haliangium</taxon>
    </lineage>
</organism>
<dbReference type="Pfam" id="PF04851">
    <property type="entry name" value="ResIII"/>
    <property type="match status" value="1"/>
</dbReference>
<dbReference type="AlphaFoldDB" id="D0LMW5"/>
<sequence>MRAVVDGGISLRASDCPPRVVEQLWRDLSFPNPEYIKLQRMGRYAQNVPPTIECLEQRGGQLCLPRGAVTLLRRRMAEIGHSVTFEDRRALLPARAPGRGIGLRSYQADACRALGVGVQGTAVMPCGSGKTRCGLSLIERLRQPALVLVHTRDLAQQWRERIEDGLGERAGLVAGSARMLAPITVAMVQTLARMDAGALREFGQRFGTVILDEAHHAPARVFREVLSHLPGKYRFGLTATPERSDGLTAMLTLCIGPELFRIGHQELIAAGHLVVPEVVAVETGASAEASGHAAIVSELVADAGRNRIITEMAAREAREGCTVLVLSGRVAHCEQLAESLAADGVEAVALTSRMPKHKRSDVLERFRAGTLRVVCATSLADEGLDVARLERLILATPARAEGRTVQRLGRLMRPHPDKRPPLLYDLVDDIPLARRQFAARERAYGKVLGTGASVKTTAARVLPAGDAGVAREAAILAAG</sequence>
<dbReference type="PROSITE" id="PS51194">
    <property type="entry name" value="HELICASE_CTER"/>
    <property type="match status" value="1"/>
</dbReference>
<dbReference type="SMART" id="SM00487">
    <property type="entry name" value="DEXDc"/>
    <property type="match status" value="1"/>
</dbReference>
<keyword evidence="8" id="KW-1185">Reference proteome</keyword>
<evidence type="ECO:0000256" key="1">
    <source>
        <dbReference type="ARBA" id="ARBA00022741"/>
    </source>
</evidence>
<dbReference type="STRING" id="502025.Hoch_0708"/>
<dbReference type="HOGENOM" id="CLU_011771_2_1_7"/>
<keyword evidence="3" id="KW-0347">Helicase</keyword>
<dbReference type="InterPro" id="IPR050615">
    <property type="entry name" value="ATP-dep_DNA_Helicase"/>
</dbReference>
<dbReference type="Pfam" id="PF00271">
    <property type="entry name" value="Helicase_C"/>
    <property type="match status" value="1"/>
</dbReference>
<dbReference type="PANTHER" id="PTHR11274">
    <property type="entry name" value="RAD25/XP-B DNA REPAIR HELICASE"/>
    <property type="match status" value="1"/>
</dbReference>
<dbReference type="KEGG" id="hoh:Hoch_0708"/>
<dbReference type="CDD" id="cd17926">
    <property type="entry name" value="DEXHc_RE"/>
    <property type="match status" value="1"/>
</dbReference>
<dbReference type="CDD" id="cd18785">
    <property type="entry name" value="SF2_C"/>
    <property type="match status" value="1"/>
</dbReference>
<accession>D0LMW5</accession>
<evidence type="ECO:0000259" key="5">
    <source>
        <dbReference type="PROSITE" id="PS51192"/>
    </source>
</evidence>
<name>D0LMW5_HALO1</name>
<dbReference type="OrthoDB" id="9804086at2"/>
<dbReference type="InterPro" id="IPR006935">
    <property type="entry name" value="Helicase/UvrB_N"/>
</dbReference>
<protein>
    <submittedName>
        <fullName evidence="7">Type III restriction protein res subunit</fullName>
    </submittedName>
</protein>
<evidence type="ECO:0000313" key="8">
    <source>
        <dbReference type="Proteomes" id="UP000001880"/>
    </source>
</evidence>
<dbReference type="PROSITE" id="PS51192">
    <property type="entry name" value="HELICASE_ATP_BIND_1"/>
    <property type="match status" value="1"/>
</dbReference>
<evidence type="ECO:0000256" key="2">
    <source>
        <dbReference type="ARBA" id="ARBA00022801"/>
    </source>
</evidence>
<gene>
    <name evidence="7" type="ordered locus">Hoch_0708</name>
</gene>
<dbReference type="Gene3D" id="3.40.50.300">
    <property type="entry name" value="P-loop containing nucleotide triphosphate hydrolases"/>
    <property type="match status" value="2"/>
</dbReference>
<dbReference type="GO" id="GO:0004386">
    <property type="term" value="F:helicase activity"/>
    <property type="evidence" value="ECO:0007669"/>
    <property type="project" value="UniProtKB-KW"/>
</dbReference>
<reference evidence="7 8" key="1">
    <citation type="journal article" date="2010" name="Stand. Genomic Sci.">
        <title>Complete genome sequence of Haliangium ochraceum type strain (SMP-2).</title>
        <authorList>
            <consortium name="US DOE Joint Genome Institute (JGI-PGF)"/>
            <person name="Ivanova N."/>
            <person name="Daum C."/>
            <person name="Lang E."/>
            <person name="Abt B."/>
            <person name="Kopitz M."/>
            <person name="Saunders E."/>
            <person name="Lapidus A."/>
            <person name="Lucas S."/>
            <person name="Glavina Del Rio T."/>
            <person name="Nolan M."/>
            <person name="Tice H."/>
            <person name="Copeland A."/>
            <person name="Cheng J.F."/>
            <person name="Chen F."/>
            <person name="Bruce D."/>
            <person name="Goodwin L."/>
            <person name="Pitluck S."/>
            <person name="Mavromatis K."/>
            <person name="Pati A."/>
            <person name="Mikhailova N."/>
            <person name="Chen A."/>
            <person name="Palaniappan K."/>
            <person name="Land M."/>
            <person name="Hauser L."/>
            <person name="Chang Y.J."/>
            <person name="Jeffries C.D."/>
            <person name="Detter J.C."/>
            <person name="Brettin T."/>
            <person name="Rohde M."/>
            <person name="Goker M."/>
            <person name="Bristow J."/>
            <person name="Markowitz V."/>
            <person name="Eisen J.A."/>
            <person name="Hugenholtz P."/>
            <person name="Kyrpides N.C."/>
            <person name="Klenk H.P."/>
        </authorList>
    </citation>
    <scope>NUCLEOTIDE SEQUENCE [LARGE SCALE GENOMIC DNA]</scope>
    <source>
        <strain evidence="8">DSM 14365 / CIP 107738 / JCM 11303 / AJ 13395 / SMP-2</strain>
    </source>
</reference>
<dbReference type="SUPFAM" id="SSF52540">
    <property type="entry name" value="P-loop containing nucleoside triphosphate hydrolases"/>
    <property type="match status" value="1"/>
</dbReference>
<feature type="domain" description="Helicase C-terminal" evidence="6">
    <location>
        <begin position="304"/>
        <end position="462"/>
    </location>
</feature>
<dbReference type="PANTHER" id="PTHR11274:SF0">
    <property type="entry name" value="GENERAL TRANSCRIPTION AND DNA REPAIR FACTOR IIH HELICASE SUBUNIT XPB"/>
    <property type="match status" value="1"/>
</dbReference>
<dbReference type="GO" id="GO:0016787">
    <property type="term" value="F:hydrolase activity"/>
    <property type="evidence" value="ECO:0007669"/>
    <property type="project" value="UniProtKB-KW"/>
</dbReference>
<proteinExistence type="predicted"/>
<dbReference type="EMBL" id="CP001804">
    <property type="protein sequence ID" value="ACY13336.1"/>
    <property type="molecule type" value="Genomic_DNA"/>
</dbReference>
<feature type="domain" description="Helicase ATP-binding" evidence="5">
    <location>
        <begin position="111"/>
        <end position="259"/>
    </location>
</feature>
<dbReference type="SMART" id="SM00490">
    <property type="entry name" value="HELICc"/>
    <property type="match status" value="1"/>
</dbReference>
<keyword evidence="4" id="KW-0067">ATP-binding</keyword>
<dbReference type="InterPro" id="IPR014001">
    <property type="entry name" value="Helicase_ATP-bd"/>
</dbReference>
<evidence type="ECO:0000256" key="4">
    <source>
        <dbReference type="ARBA" id="ARBA00022840"/>
    </source>
</evidence>
<dbReference type="InterPro" id="IPR001650">
    <property type="entry name" value="Helicase_C-like"/>
</dbReference>
<dbReference type="eggNOG" id="COG1061">
    <property type="taxonomic scope" value="Bacteria"/>
</dbReference>
<dbReference type="Proteomes" id="UP000001880">
    <property type="component" value="Chromosome"/>
</dbReference>
<keyword evidence="2" id="KW-0378">Hydrolase</keyword>